<name>A0AAP0HTN7_9MAGN</name>
<proteinExistence type="predicted"/>
<dbReference type="EMBL" id="JBBNAG010000010">
    <property type="protein sequence ID" value="KAK9100993.1"/>
    <property type="molecule type" value="Genomic_DNA"/>
</dbReference>
<evidence type="ECO:0000313" key="3">
    <source>
        <dbReference type="Proteomes" id="UP001419268"/>
    </source>
</evidence>
<dbReference type="AlphaFoldDB" id="A0AAP0HTN7"/>
<feature type="region of interest" description="Disordered" evidence="1">
    <location>
        <begin position="1"/>
        <end position="38"/>
    </location>
</feature>
<keyword evidence="3" id="KW-1185">Reference proteome</keyword>
<dbReference type="Proteomes" id="UP001419268">
    <property type="component" value="Unassembled WGS sequence"/>
</dbReference>
<protein>
    <submittedName>
        <fullName evidence="2">Uncharacterized protein</fullName>
    </submittedName>
</protein>
<evidence type="ECO:0000256" key="1">
    <source>
        <dbReference type="SAM" id="MobiDB-lite"/>
    </source>
</evidence>
<comment type="caution">
    <text evidence="2">The sequence shown here is derived from an EMBL/GenBank/DDBJ whole genome shotgun (WGS) entry which is preliminary data.</text>
</comment>
<organism evidence="2 3">
    <name type="scientific">Stephania cephalantha</name>
    <dbReference type="NCBI Taxonomy" id="152367"/>
    <lineage>
        <taxon>Eukaryota</taxon>
        <taxon>Viridiplantae</taxon>
        <taxon>Streptophyta</taxon>
        <taxon>Embryophyta</taxon>
        <taxon>Tracheophyta</taxon>
        <taxon>Spermatophyta</taxon>
        <taxon>Magnoliopsida</taxon>
        <taxon>Ranunculales</taxon>
        <taxon>Menispermaceae</taxon>
        <taxon>Menispermoideae</taxon>
        <taxon>Cissampelideae</taxon>
        <taxon>Stephania</taxon>
    </lineage>
</organism>
<sequence>MVATSERETARAARRRARDGEMVATADCSDGEADGGDGEMVAAEERRDVMEKAKSKEENMVKEMAVAEYGDVIAGIKGSQLNQVVNLVTEESELELM</sequence>
<feature type="compositionally biased region" description="Basic and acidic residues" evidence="1">
    <location>
        <begin position="1"/>
        <end position="11"/>
    </location>
</feature>
<reference evidence="2 3" key="1">
    <citation type="submission" date="2024-01" db="EMBL/GenBank/DDBJ databases">
        <title>Genome assemblies of Stephania.</title>
        <authorList>
            <person name="Yang L."/>
        </authorList>
    </citation>
    <scope>NUCLEOTIDE SEQUENCE [LARGE SCALE GENOMIC DNA]</scope>
    <source>
        <strain evidence="2">JXDWG</strain>
        <tissue evidence="2">Leaf</tissue>
    </source>
</reference>
<gene>
    <name evidence="2" type="ORF">Scep_024423</name>
</gene>
<accession>A0AAP0HTN7</accession>
<evidence type="ECO:0000313" key="2">
    <source>
        <dbReference type="EMBL" id="KAK9100993.1"/>
    </source>
</evidence>